<dbReference type="SUPFAM" id="SSF53474">
    <property type="entry name" value="alpha/beta-Hydrolases"/>
    <property type="match status" value="1"/>
</dbReference>
<accession>A0A0N0PCR0</accession>
<protein>
    <submittedName>
        <fullName evidence="1">Monoacylglycerol lipase ABHD12</fullName>
    </submittedName>
</protein>
<name>A0A0N0PCR0_PAPMA</name>
<reference evidence="1 2" key="1">
    <citation type="journal article" date="2015" name="Nat. Commun.">
        <title>Outbred genome sequencing and CRISPR/Cas9 gene editing in butterflies.</title>
        <authorList>
            <person name="Li X."/>
            <person name="Fan D."/>
            <person name="Zhang W."/>
            <person name="Liu G."/>
            <person name="Zhang L."/>
            <person name="Zhao L."/>
            <person name="Fang X."/>
            <person name="Chen L."/>
            <person name="Dong Y."/>
            <person name="Chen Y."/>
            <person name="Ding Y."/>
            <person name="Zhao R."/>
            <person name="Feng M."/>
            <person name="Zhu Y."/>
            <person name="Feng Y."/>
            <person name="Jiang X."/>
            <person name="Zhu D."/>
            <person name="Xiang H."/>
            <person name="Feng X."/>
            <person name="Li S."/>
            <person name="Wang J."/>
            <person name="Zhang G."/>
            <person name="Kronforst M.R."/>
            <person name="Wang W."/>
        </authorList>
    </citation>
    <scope>NUCLEOTIDE SEQUENCE [LARGE SCALE GENOMIC DNA]</scope>
    <source>
        <strain evidence="1">Ya'a_city_454_Pm</strain>
        <tissue evidence="1">Whole body</tissue>
    </source>
</reference>
<dbReference type="EMBL" id="KQ460601">
    <property type="protein sequence ID" value="KPJ13802.1"/>
    <property type="molecule type" value="Genomic_DNA"/>
</dbReference>
<dbReference type="AlphaFoldDB" id="A0A0N0PCR0"/>
<dbReference type="STRING" id="76193.A0A0N0PCR0"/>
<dbReference type="GO" id="GO:0005789">
    <property type="term" value="C:endoplasmic reticulum membrane"/>
    <property type="evidence" value="ECO:0007669"/>
    <property type="project" value="TreeGrafter"/>
</dbReference>
<dbReference type="Proteomes" id="UP000053240">
    <property type="component" value="Unassembled WGS sequence"/>
</dbReference>
<evidence type="ECO:0000313" key="2">
    <source>
        <dbReference type="Proteomes" id="UP000053240"/>
    </source>
</evidence>
<proteinExistence type="predicted"/>
<dbReference type="GO" id="GO:0006660">
    <property type="term" value="P:phosphatidylserine catabolic process"/>
    <property type="evidence" value="ECO:0007669"/>
    <property type="project" value="TreeGrafter"/>
</dbReference>
<dbReference type="GO" id="GO:0052651">
    <property type="term" value="P:monoacylglycerol catabolic process"/>
    <property type="evidence" value="ECO:0007669"/>
    <property type="project" value="TreeGrafter"/>
</dbReference>
<dbReference type="InterPro" id="IPR029058">
    <property type="entry name" value="AB_hydrolase_fold"/>
</dbReference>
<organism evidence="1 2">
    <name type="scientific">Papilio machaon</name>
    <name type="common">Old World swallowtail butterfly</name>
    <dbReference type="NCBI Taxonomy" id="76193"/>
    <lineage>
        <taxon>Eukaryota</taxon>
        <taxon>Metazoa</taxon>
        <taxon>Ecdysozoa</taxon>
        <taxon>Arthropoda</taxon>
        <taxon>Hexapoda</taxon>
        <taxon>Insecta</taxon>
        <taxon>Pterygota</taxon>
        <taxon>Neoptera</taxon>
        <taxon>Endopterygota</taxon>
        <taxon>Lepidoptera</taxon>
        <taxon>Glossata</taxon>
        <taxon>Ditrysia</taxon>
        <taxon>Papilionoidea</taxon>
        <taxon>Papilionidae</taxon>
        <taxon>Papilioninae</taxon>
        <taxon>Papilio</taxon>
    </lineage>
</organism>
<dbReference type="Gene3D" id="3.40.50.1820">
    <property type="entry name" value="alpha/beta hydrolase"/>
    <property type="match status" value="1"/>
</dbReference>
<evidence type="ECO:0000313" key="1">
    <source>
        <dbReference type="EMBL" id="KPJ13802.1"/>
    </source>
</evidence>
<keyword evidence="2" id="KW-1185">Reference proteome</keyword>
<dbReference type="InParanoid" id="A0A0N0PCR0"/>
<dbReference type="GO" id="GO:0047372">
    <property type="term" value="F:monoacylglycerol lipase activity"/>
    <property type="evidence" value="ECO:0007669"/>
    <property type="project" value="TreeGrafter"/>
</dbReference>
<dbReference type="PANTHER" id="PTHR12277:SF194">
    <property type="entry name" value="FI04476P"/>
    <property type="match status" value="1"/>
</dbReference>
<dbReference type="GO" id="GO:0004622">
    <property type="term" value="F:phosphatidylcholine lysophospholipase activity"/>
    <property type="evidence" value="ECO:0007669"/>
    <property type="project" value="TreeGrafter"/>
</dbReference>
<sequence>MKVVLRDRTMTLAYRGYGDSTNLTPSEGGVVEDSLIVYDWLNTMLDKGAEKPPLFVWGHSLGTGISSHLLGNLKELSFEILERSSPLPQPKGLILESPFNNIADEVANYPLAKLVIWLPYFESAFVDPFRADCCEHAFVSDVHLTRVRSLPILLLHAKDDIVVPYVVGKKLYKSILESRTEGDAVVKMHAYDSKHNLGHKWICNAPDLPDVIRNFVKAHQ</sequence>
<dbReference type="PANTHER" id="PTHR12277">
    <property type="entry name" value="ALPHA/BETA HYDROLASE DOMAIN-CONTAINING PROTEIN"/>
    <property type="match status" value="1"/>
</dbReference>
<gene>
    <name evidence="1" type="ORF">RR48_02742</name>
</gene>